<reference evidence="1 2" key="1">
    <citation type="journal article" date="2016" name="Nat. Commun.">
        <title>Thousands of microbial genomes shed light on interconnected biogeochemical processes in an aquifer system.</title>
        <authorList>
            <person name="Anantharaman K."/>
            <person name="Brown C.T."/>
            <person name="Hug L.A."/>
            <person name="Sharon I."/>
            <person name="Castelle C.J."/>
            <person name="Probst A.J."/>
            <person name="Thomas B.C."/>
            <person name="Singh A."/>
            <person name="Wilkins M.J."/>
            <person name="Karaoz U."/>
            <person name="Brodie E.L."/>
            <person name="Williams K.H."/>
            <person name="Hubbard S.S."/>
            <person name="Banfield J.F."/>
        </authorList>
    </citation>
    <scope>NUCLEOTIDE SEQUENCE [LARGE SCALE GENOMIC DNA]</scope>
</reference>
<evidence type="ECO:0000313" key="2">
    <source>
        <dbReference type="Proteomes" id="UP000178859"/>
    </source>
</evidence>
<protein>
    <submittedName>
        <fullName evidence="1">Uncharacterized protein</fullName>
    </submittedName>
</protein>
<gene>
    <name evidence="1" type="ORF">A3I48_00575</name>
</gene>
<proteinExistence type="predicted"/>
<sequence>MSYIETYRIGDTIIKMFQQYRTIVGHVETMFDIARLRTDEETWRHDGVGSCLLISSKKASEKGLIGPGGEYLIELREQENQETEGYSQLTLCPYHRTGQGCILNKSNLKAPICIRYFENEEEWIERFGIDTVELREEIGDTLVRILKGHYLKSPFLLDKFSQRIDAVTERVKQEPVLYRDNIQDQIRLIWRKIRGIPPKL</sequence>
<dbReference type="EMBL" id="MFDT01000049">
    <property type="protein sequence ID" value="OGE64643.1"/>
    <property type="molecule type" value="Genomic_DNA"/>
</dbReference>
<dbReference type="AlphaFoldDB" id="A0A1F5MH10"/>
<comment type="caution">
    <text evidence="1">The sequence shown here is derived from an EMBL/GenBank/DDBJ whole genome shotgun (WGS) entry which is preliminary data.</text>
</comment>
<dbReference type="Proteomes" id="UP000178859">
    <property type="component" value="Unassembled WGS sequence"/>
</dbReference>
<organism evidence="1 2">
    <name type="scientific">Candidatus Daviesbacteria bacterium RIFCSPLOWO2_02_FULL_36_7</name>
    <dbReference type="NCBI Taxonomy" id="1797792"/>
    <lineage>
        <taxon>Bacteria</taxon>
        <taxon>Candidatus Daviesiibacteriota</taxon>
    </lineage>
</organism>
<evidence type="ECO:0000313" key="1">
    <source>
        <dbReference type="EMBL" id="OGE64643.1"/>
    </source>
</evidence>
<name>A0A1F5MH10_9BACT</name>
<accession>A0A1F5MH10</accession>